<comment type="caution">
    <text evidence="1">The sequence shown here is derived from an EMBL/GenBank/DDBJ whole genome shotgun (WGS) entry which is preliminary data.</text>
</comment>
<dbReference type="Proteomes" id="UP000616779">
    <property type="component" value="Unassembled WGS sequence"/>
</dbReference>
<gene>
    <name evidence="1" type="ORF">GC098_27585</name>
</gene>
<evidence type="ECO:0008006" key="3">
    <source>
        <dbReference type="Google" id="ProtNLM"/>
    </source>
</evidence>
<accession>A0ABX1Y2K0</accession>
<reference evidence="1 2" key="1">
    <citation type="submission" date="2019-10" db="EMBL/GenBank/DDBJ databases">
        <title>Description of Paenibacillus terrestris sp. nov.</title>
        <authorList>
            <person name="Carlier A."/>
            <person name="Qi S."/>
        </authorList>
    </citation>
    <scope>NUCLEOTIDE SEQUENCE [LARGE SCALE GENOMIC DNA]</scope>
    <source>
        <strain evidence="1 2">LMG 31458</strain>
    </source>
</reference>
<dbReference type="EMBL" id="WHOA01000197">
    <property type="protein sequence ID" value="NOU75103.1"/>
    <property type="molecule type" value="Genomic_DNA"/>
</dbReference>
<evidence type="ECO:0000313" key="2">
    <source>
        <dbReference type="Proteomes" id="UP000616779"/>
    </source>
</evidence>
<evidence type="ECO:0000313" key="1">
    <source>
        <dbReference type="EMBL" id="NOU75103.1"/>
    </source>
</evidence>
<name>A0ABX1Y2K0_9BACL</name>
<proteinExistence type="predicted"/>
<sequence>MGSRRIVYDLSNSKVLKVVKTTYGIKSNIREVRTFNSCPFPVRKHLAKIIDYENKYGWLIMGKYNRNFPKSKEYKRKLYEMRTLFKENGIIPYEIVNRQGEPNFQNLRLDQNGEIVVIDYGNFRFLRKK</sequence>
<protein>
    <recommendedName>
        <fullName evidence="3">Aminoglycoside phosphotransferase domain-containing protein</fullName>
    </recommendedName>
</protein>
<dbReference type="RefSeq" id="WP_171646475.1">
    <property type="nucleotide sequence ID" value="NZ_WHOA01000197.1"/>
</dbReference>
<keyword evidence="2" id="KW-1185">Reference proteome</keyword>
<organism evidence="1 2">
    <name type="scientific">Paenibacillus phytorum</name>
    <dbReference type="NCBI Taxonomy" id="2654977"/>
    <lineage>
        <taxon>Bacteria</taxon>
        <taxon>Bacillati</taxon>
        <taxon>Bacillota</taxon>
        <taxon>Bacilli</taxon>
        <taxon>Bacillales</taxon>
        <taxon>Paenibacillaceae</taxon>
        <taxon>Paenibacillus</taxon>
    </lineage>
</organism>